<dbReference type="CDD" id="cd02042">
    <property type="entry name" value="ParAB_family"/>
    <property type="match status" value="1"/>
</dbReference>
<dbReference type="RefSeq" id="WP_302722265.1">
    <property type="nucleotide sequence ID" value="NZ_JAULRU010000514.1"/>
</dbReference>
<feature type="region of interest" description="Disordered" evidence="1">
    <location>
        <begin position="239"/>
        <end position="258"/>
    </location>
</feature>
<accession>A0ABU4S061</accession>
<proteinExistence type="predicted"/>
<dbReference type="PANTHER" id="PTHR13696:SF96">
    <property type="entry name" value="COBQ_COBB_MIND_PARA NUCLEOTIDE BINDING DOMAIN-CONTAINING PROTEIN"/>
    <property type="match status" value="1"/>
</dbReference>
<evidence type="ECO:0000313" key="3">
    <source>
        <dbReference type="EMBL" id="MDX6850513.1"/>
    </source>
</evidence>
<dbReference type="SUPFAM" id="SSF52540">
    <property type="entry name" value="P-loop containing nucleoside triphosphate hydrolases"/>
    <property type="match status" value="1"/>
</dbReference>
<dbReference type="InterPro" id="IPR050678">
    <property type="entry name" value="DNA_Partitioning_ATPase"/>
</dbReference>
<feature type="domain" description="AAA" evidence="2">
    <location>
        <begin position="3"/>
        <end position="155"/>
    </location>
</feature>
<sequence>MAKVYSLVSTKGGVGKTSISVNLAAIFADLGQRTLLIDTDFAQNLSKYFNIPFPADSGLTQLITTTDPEGCISHTGFTNLDIIVNDDSKGDKGGPILPFLRESSSHVLYFHMALQKLATEYDYIIVDTQGAIGLLQEAVILASDEVISPVVPNYLDSTEFVTGTVNMLRSFLPAPGMKTTIAGRPLPTCNALINRMGRTNDSREMAEWLSREFDEVGDGMVRVLKTIVPDIAAYNKAAGRSEPAHRFEPKRRGKTPSAQETMLELAYELQPKLTGRKPHDVLSAVEA</sequence>
<dbReference type="PANTHER" id="PTHR13696">
    <property type="entry name" value="P-LOOP CONTAINING NUCLEOSIDE TRIPHOSPHATE HYDROLASE"/>
    <property type="match status" value="1"/>
</dbReference>
<dbReference type="Proteomes" id="UP001273505">
    <property type="component" value="Unassembled WGS sequence"/>
</dbReference>
<dbReference type="EMBL" id="JAXAFO010000025">
    <property type="protein sequence ID" value="MDX6850513.1"/>
    <property type="molecule type" value="Genomic_DNA"/>
</dbReference>
<evidence type="ECO:0000313" key="4">
    <source>
        <dbReference type="Proteomes" id="UP001273505"/>
    </source>
</evidence>
<dbReference type="InterPro" id="IPR027417">
    <property type="entry name" value="P-loop_NTPase"/>
</dbReference>
<name>A0ABU4S061_9GAMM</name>
<protein>
    <submittedName>
        <fullName evidence="3">ParA family protein</fullName>
    </submittedName>
</protein>
<keyword evidence="4" id="KW-1185">Reference proteome</keyword>
<evidence type="ECO:0000259" key="2">
    <source>
        <dbReference type="Pfam" id="PF13614"/>
    </source>
</evidence>
<gene>
    <name evidence="3" type="ORF">SCD92_14165</name>
</gene>
<evidence type="ECO:0000256" key="1">
    <source>
        <dbReference type="SAM" id="MobiDB-lite"/>
    </source>
</evidence>
<reference evidence="3 4" key="1">
    <citation type="submission" date="2023-11" db="EMBL/GenBank/DDBJ databases">
        <title>Gilvimarinus fulvus sp. nov., isolated from the surface of Kelp.</title>
        <authorList>
            <person name="Sun Y.Y."/>
            <person name="Gong Y."/>
            <person name="Du Z.J."/>
        </authorList>
    </citation>
    <scope>NUCLEOTIDE SEQUENCE [LARGE SCALE GENOMIC DNA]</scope>
    <source>
        <strain evidence="3 4">SDUM040013</strain>
    </source>
</reference>
<dbReference type="InterPro" id="IPR025669">
    <property type="entry name" value="AAA_dom"/>
</dbReference>
<organism evidence="3 4">
    <name type="scientific">Gilvimarinus gilvus</name>
    <dbReference type="NCBI Taxonomy" id="3058038"/>
    <lineage>
        <taxon>Bacteria</taxon>
        <taxon>Pseudomonadati</taxon>
        <taxon>Pseudomonadota</taxon>
        <taxon>Gammaproteobacteria</taxon>
        <taxon>Cellvibrionales</taxon>
        <taxon>Cellvibrionaceae</taxon>
        <taxon>Gilvimarinus</taxon>
    </lineage>
</organism>
<dbReference type="Gene3D" id="3.40.50.300">
    <property type="entry name" value="P-loop containing nucleotide triphosphate hydrolases"/>
    <property type="match status" value="1"/>
</dbReference>
<dbReference type="Pfam" id="PF13614">
    <property type="entry name" value="AAA_31"/>
    <property type="match status" value="1"/>
</dbReference>
<comment type="caution">
    <text evidence="3">The sequence shown here is derived from an EMBL/GenBank/DDBJ whole genome shotgun (WGS) entry which is preliminary data.</text>
</comment>